<evidence type="ECO:0000313" key="8">
    <source>
        <dbReference type="Proteomes" id="UP001063166"/>
    </source>
</evidence>
<dbReference type="InterPro" id="IPR024982">
    <property type="entry name" value="Rax2-like_C"/>
</dbReference>
<keyword evidence="2" id="KW-0472">Membrane</keyword>
<dbReference type="InterPro" id="IPR048265">
    <property type="entry name" value="Rax2-like_third"/>
</dbReference>
<evidence type="ECO:0000259" key="4">
    <source>
        <dbReference type="Pfam" id="PF12768"/>
    </source>
</evidence>
<feature type="transmembrane region" description="Helical" evidence="2">
    <location>
        <begin position="1239"/>
        <end position="1270"/>
    </location>
</feature>
<dbReference type="Pfam" id="PF20843">
    <property type="entry name" value="Rax2_3"/>
    <property type="match status" value="1"/>
</dbReference>
<feature type="signal peptide" evidence="3">
    <location>
        <begin position="1"/>
        <end position="22"/>
    </location>
</feature>
<dbReference type="Proteomes" id="UP001063166">
    <property type="component" value="Unassembled WGS sequence"/>
</dbReference>
<keyword evidence="8" id="KW-1185">Reference proteome</keyword>
<evidence type="ECO:0000256" key="2">
    <source>
        <dbReference type="SAM" id="Phobius"/>
    </source>
</evidence>
<dbReference type="SUPFAM" id="SSF50965">
    <property type="entry name" value="Galactose oxidase, central domain"/>
    <property type="match status" value="3"/>
</dbReference>
<protein>
    <submittedName>
        <fullName evidence="7">Cortical protein marker for cell polarity</fullName>
    </submittedName>
</protein>
<accession>A0A9P3PJS8</accession>
<dbReference type="Pfam" id="PF12768">
    <property type="entry name" value="Rax2"/>
    <property type="match status" value="1"/>
</dbReference>
<dbReference type="PANTHER" id="PTHR31778:SF2">
    <property type="entry name" value="BUD SITE SELECTION PROTEIN RAX2"/>
    <property type="match status" value="1"/>
</dbReference>
<feature type="region of interest" description="Disordered" evidence="1">
    <location>
        <begin position="1313"/>
        <end position="1343"/>
    </location>
</feature>
<evidence type="ECO:0000259" key="6">
    <source>
        <dbReference type="Pfam" id="PF20843"/>
    </source>
</evidence>
<dbReference type="PANTHER" id="PTHR31778">
    <property type="entry name" value="BUD SITE SELECTION PROTEIN RAX2"/>
    <property type="match status" value="1"/>
</dbReference>
<organism evidence="7 8">
    <name type="scientific">Lyophyllum shimeji</name>
    <name type="common">Hon-shimeji</name>
    <name type="synonym">Tricholoma shimeji</name>
    <dbReference type="NCBI Taxonomy" id="47721"/>
    <lineage>
        <taxon>Eukaryota</taxon>
        <taxon>Fungi</taxon>
        <taxon>Dikarya</taxon>
        <taxon>Basidiomycota</taxon>
        <taxon>Agaricomycotina</taxon>
        <taxon>Agaricomycetes</taxon>
        <taxon>Agaricomycetidae</taxon>
        <taxon>Agaricales</taxon>
        <taxon>Tricholomatineae</taxon>
        <taxon>Lyophyllaceae</taxon>
        <taxon>Lyophyllum</taxon>
    </lineage>
</organism>
<dbReference type="Pfam" id="PF20842">
    <property type="entry name" value="Rax2_2"/>
    <property type="match status" value="1"/>
</dbReference>
<proteinExistence type="predicted"/>
<evidence type="ECO:0000313" key="7">
    <source>
        <dbReference type="EMBL" id="GLB37220.1"/>
    </source>
</evidence>
<keyword evidence="3" id="KW-0732">Signal</keyword>
<name>A0A9P3PJS8_LYOSH</name>
<evidence type="ECO:0000259" key="5">
    <source>
        <dbReference type="Pfam" id="PF20842"/>
    </source>
</evidence>
<dbReference type="EMBL" id="BRPK01000004">
    <property type="protein sequence ID" value="GLB37220.1"/>
    <property type="molecule type" value="Genomic_DNA"/>
</dbReference>
<feature type="domain" description="Rax2-like third" evidence="6">
    <location>
        <begin position="395"/>
        <end position="556"/>
    </location>
</feature>
<reference evidence="7" key="1">
    <citation type="submission" date="2022-07" db="EMBL/GenBank/DDBJ databases">
        <title>The genome of Lyophyllum shimeji provides insight into the initial evolution of ectomycorrhizal fungal genome.</title>
        <authorList>
            <person name="Kobayashi Y."/>
            <person name="Shibata T."/>
            <person name="Hirakawa H."/>
            <person name="Shigenobu S."/>
            <person name="Nishiyama T."/>
            <person name="Yamada A."/>
            <person name="Hasebe M."/>
            <person name="Kawaguchi M."/>
        </authorList>
    </citation>
    <scope>NUCLEOTIDE SEQUENCE</scope>
    <source>
        <strain evidence="7">AT787</strain>
    </source>
</reference>
<feature type="domain" description="Rax2-like C-terminal" evidence="4">
    <location>
        <begin position="980"/>
        <end position="1229"/>
    </location>
</feature>
<evidence type="ECO:0000256" key="3">
    <source>
        <dbReference type="SAM" id="SignalP"/>
    </source>
</evidence>
<keyword evidence="2" id="KW-1133">Transmembrane helix</keyword>
<dbReference type="InterPro" id="IPR011043">
    <property type="entry name" value="Gal_Oxase/kelch_b-propeller"/>
</dbReference>
<dbReference type="GO" id="GO:1902929">
    <property type="term" value="C:plasma membrane of growing cell tip"/>
    <property type="evidence" value="ECO:0007669"/>
    <property type="project" value="TreeGrafter"/>
</dbReference>
<comment type="caution">
    <text evidence="7">The sequence shown here is derived from an EMBL/GenBank/DDBJ whole genome shotgun (WGS) entry which is preliminary data.</text>
</comment>
<sequence>MSATSPSRILLALSLFANAVYASLPLVDFDRMGTVGLAGAFAGLDLFQNASSSVHFDPTTATILLRDIDGALTRLASTNAGGRIAAGCSLKDAFYVAGSFSSIAGTPANNVAFYTPSSGAFAAVGSDGPNGEVDAIFCDTKENKVWVGGSFTSPGSNVAVWDPKAGTWSPPPFVGFSGAQSKVLSITTNASDSSIFFAGSFITSFEGDGSSVSNGTNNPNVPFSAGATPFSSSLVPIPLQDAQVDGSPSSSDPQFSNIKNVLCPSGGDGPGNSWFAADSNTAVVTVRAFSFISANGLRLGNTFQPNHGTTGFSVTTIPDNKVQTLHYRDPITGQTQTCSDPCPLSTDSSLLYQDFLFENTLTITGVQLKLSEFVGTAPGLHILQLLSSGAFASSVDSNNAASCFAPNPSNSTRTGDWVAKVANTDIAGTIQTVLVSSVNVGTSVADGPTFTWIPYVSASGNYDINLLVPGCTNLQDCAARTTVKITVFPGEGLQPWVSTISQQNTADATILIYSGPILSSSPKFVTTISMTLADNPAGPGQGGKYELVADRVQMVLKSVNGSTADASSDSGSGDQRTINGFGFFEWPRSLGASVDASKVLPNSTLTSTDSAGIDLFNGAGGSNGLSFANPSAVATVVHHPSGSVFLGGNFTLSSGAASGSANLVAFKNGALARLTDNGLNGPVSSLVLSGDQLFVGGGFSDTLSGSTGGRLRGIAIYNVQKGAWSSLGFGVNGRVTSLGLDNGQVLVAGNFTRPLDSAKSDAGVAAAGFATWDLKKSAWVNSGGFVVGSMTFIGNATTSSTQFVAGNIEASQKFGASGMVILKNGDRKSGPKVAPLGAPLGVAAGALSSSKRRRSAIPAASAWISHVRRSKLFSRQAPSTQLSPLPPPLSAPAPAVLVGTFWTNTTSSAEAAVIGGNFSFYSAGSSSASQGVAIYDPASATIRGLQGSQLNGTVRALLVDGGQLYVGGEFSIQGANANGLAVYDLSKDQWNVNEIPALQANAGSSVVVRSITKSASKPNTIIVAGSFSQAGSLRCQSICAYDTSSKQWNALGNGIQGEVASISYAGGNQEFLVASGSIALSDNTVNVVQFGFANSTWTPLGTPGELPGPVSALEVNNGNASSIFAAGRSSDGSSSFLSFWNGVHWSTIGSTFQGGTTVAQLTMVPLQDTHSAKGVIEPDRMLMVSGQLDDSSFGNASSALFDGQTFIPYIVSSSLTGSSGAVAALFRSFSSFSFNHRRFLATGVVILISIAIAAGVVFLLALIGILWTLLTRRDDKLGKFDGAEDEDDDSTHHRPSSLLEHINAATRTTILGASPFNNASGEKEEEKITRDNQDPFGPDASNYLRAETPSDAVGGILAEETSRPAHARYSFDGAGEGELPMSAGAEIEVLDDRDAA</sequence>
<feature type="chain" id="PRO_5040382052" evidence="3">
    <location>
        <begin position="23"/>
        <end position="1396"/>
    </location>
</feature>
<dbReference type="InterPro" id="IPR048266">
    <property type="entry name" value="Rax2-like_second"/>
</dbReference>
<keyword evidence="2" id="KW-0812">Transmembrane</keyword>
<dbReference type="Gene3D" id="2.120.10.80">
    <property type="entry name" value="Kelch-type beta propeller"/>
    <property type="match status" value="2"/>
</dbReference>
<feature type="compositionally biased region" description="Basic and acidic residues" evidence="1">
    <location>
        <begin position="1321"/>
        <end position="1333"/>
    </location>
</feature>
<dbReference type="OrthoDB" id="2503993at2759"/>
<feature type="domain" description="Rax2-like second" evidence="5">
    <location>
        <begin position="237"/>
        <end position="380"/>
    </location>
</feature>
<dbReference type="InterPro" id="IPR015915">
    <property type="entry name" value="Kelch-typ_b-propeller"/>
</dbReference>
<gene>
    <name evidence="7" type="ORF">LshimejAT787_0402710</name>
</gene>
<evidence type="ECO:0000256" key="1">
    <source>
        <dbReference type="SAM" id="MobiDB-lite"/>
    </source>
</evidence>